<dbReference type="EMBL" id="LGRX02007635">
    <property type="protein sequence ID" value="KAK3274587.1"/>
    <property type="molecule type" value="Genomic_DNA"/>
</dbReference>
<reference evidence="1 2" key="1">
    <citation type="journal article" date="2015" name="Genome Biol. Evol.">
        <title>Comparative Genomics of a Bacterivorous Green Alga Reveals Evolutionary Causalities and Consequences of Phago-Mixotrophic Mode of Nutrition.</title>
        <authorList>
            <person name="Burns J.A."/>
            <person name="Paasch A."/>
            <person name="Narechania A."/>
            <person name="Kim E."/>
        </authorList>
    </citation>
    <scope>NUCLEOTIDE SEQUENCE [LARGE SCALE GENOMIC DNA]</scope>
    <source>
        <strain evidence="1 2">PLY_AMNH</strain>
    </source>
</reference>
<keyword evidence="2" id="KW-1185">Reference proteome</keyword>
<name>A0AAE0GAT7_9CHLO</name>
<accession>A0AAE0GAT7</accession>
<proteinExistence type="predicted"/>
<comment type="caution">
    <text evidence="1">The sequence shown here is derived from an EMBL/GenBank/DDBJ whole genome shotgun (WGS) entry which is preliminary data.</text>
</comment>
<gene>
    <name evidence="1" type="ORF">CYMTET_17232</name>
</gene>
<dbReference type="AlphaFoldDB" id="A0AAE0GAT7"/>
<evidence type="ECO:0000313" key="1">
    <source>
        <dbReference type="EMBL" id="KAK3274587.1"/>
    </source>
</evidence>
<evidence type="ECO:0000313" key="2">
    <source>
        <dbReference type="Proteomes" id="UP001190700"/>
    </source>
</evidence>
<organism evidence="1 2">
    <name type="scientific">Cymbomonas tetramitiformis</name>
    <dbReference type="NCBI Taxonomy" id="36881"/>
    <lineage>
        <taxon>Eukaryota</taxon>
        <taxon>Viridiplantae</taxon>
        <taxon>Chlorophyta</taxon>
        <taxon>Pyramimonadophyceae</taxon>
        <taxon>Pyramimonadales</taxon>
        <taxon>Pyramimonadaceae</taxon>
        <taxon>Cymbomonas</taxon>
    </lineage>
</organism>
<protein>
    <submittedName>
        <fullName evidence="1">Uncharacterized protein</fullName>
    </submittedName>
</protein>
<sequence length="190" mass="21612">MTEVKGNTPIASGHLYTTLARSLNKPKLDYTKQVECKKEKLKEEAGITHLINFYCGNVLGPLSLHEWDLCENQLEANLTKLIEAGKCSLTLSKSMAIYTCALWSEFLNLWVIRYEDGTFEMKNFNMRWNRTRALGATSGMEVERATMKIRKLARGLHHPTDGPPMYVRKVNGVHEPTKVVWRSIDLQGAL</sequence>
<dbReference type="Proteomes" id="UP001190700">
    <property type="component" value="Unassembled WGS sequence"/>
</dbReference>